<protein>
    <recommendedName>
        <fullName evidence="4">Protein LNK2-like</fullName>
    </recommendedName>
</protein>
<feature type="region of interest" description="Disordered" evidence="1">
    <location>
        <begin position="403"/>
        <end position="424"/>
    </location>
</feature>
<reference evidence="2 3" key="1">
    <citation type="submission" date="2020-09" db="EMBL/GenBank/DDBJ databases">
        <title>De no assembly of potato wild relative species, Solanum commersonii.</title>
        <authorList>
            <person name="Cho K."/>
        </authorList>
    </citation>
    <scope>NUCLEOTIDE SEQUENCE [LARGE SCALE GENOMIC DNA]</scope>
    <source>
        <strain evidence="2">LZ3.2</strain>
        <tissue evidence="2">Leaf</tissue>
    </source>
</reference>
<evidence type="ECO:0000256" key="1">
    <source>
        <dbReference type="SAM" id="MobiDB-lite"/>
    </source>
</evidence>
<evidence type="ECO:0000313" key="3">
    <source>
        <dbReference type="Proteomes" id="UP000824120"/>
    </source>
</evidence>
<dbReference type="PANTHER" id="PTHR33334:SF5">
    <property type="entry name" value="PROTEIN LNK2"/>
    <property type="match status" value="1"/>
</dbReference>
<sequence length="636" mass="71173">MKGQVAGEITKMLNDIIWGETGESDDHIVPHPDGSEGKAPAYGDNIKKKWDVEASNIKPTDQKKPTTKMDLSNILDGSSKHDTDGPSMKAGCRIELGTDLSLTNATKSNQDSLVAEASNNLTEVPKSECLRDERNRLGDDSRVFHHQNEELEQSDFIDYGWANIGSFDDLDKIFSNNDPLFGDTCLPNTLDLWSSCKDVTSSQDKSVPLSIDSPSLALGSLRIPSKRLKVKAEYRLDQEKAFTGDEENVNDITSNVHLCTDAREHAGGKSMLLPKEKVNMWTTSSYIVKWVCAILKWFGMHWVSTLALMWILWKERNRRAFDEIESQVQAPHHAKQSPVFKWRRVEGWVHYPPSLEGCDWSKGRGNNRERILQGRLKLEQEGEFAQLLELCGSLSPHLNKFGMPSATNQPCPASEPSQQSQLQGPECLQHKHFPGPLFASSIYGDTGNYCSPMPVWSQFHSGQASHQHVLSTCEASPGSSNHFNKSQDASSKSLMMTPQEKIEKLRRRHQLRAMLAIQKQQQQFSYQPAKEGGSVEENLSCIPSLDPNSPLEQGDSNTVCLAVESYSVEDTALYLLQDVISKLDLKIRLCIRDSLFRLAQSATQRQCGNDSCGTKKGGREVSKEEINTDNRFVPKY</sequence>
<proteinExistence type="predicted"/>
<dbReference type="EMBL" id="JACXVP010000002">
    <property type="protein sequence ID" value="KAG5627680.1"/>
    <property type="molecule type" value="Genomic_DNA"/>
</dbReference>
<dbReference type="GO" id="GO:0006355">
    <property type="term" value="P:regulation of DNA-templated transcription"/>
    <property type="evidence" value="ECO:0007669"/>
    <property type="project" value="InterPro"/>
</dbReference>
<feature type="region of interest" description="Disordered" evidence="1">
    <location>
        <begin position="470"/>
        <end position="494"/>
    </location>
</feature>
<dbReference type="OrthoDB" id="618331at2759"/>
<dbReference type="InterPro" id="IPR039928">
    <property type="entry name" value="LNK"/>
</dbReference>
<evidence type="ECO:0000313" key="2">
    <source>
        <dbReference type="EMBL" id="KAG5627680.1"/>
    </source>
</evidence>
<dbReference type="Proteomes" id="UP000824120">
    <property type="component" value="Chromosome 2"/>
</dbReference>
<evidence type="ECO:0008006" key="4">
    <source>
        <dbReference type="Google" id="ProtNLM"/>
    </source>
</evidence>
<dbReference type="PANTHER" id="PTHR33334">
    <property type="entry name" value="PROTEIN LNK1"/>
    <property type="match status" value="1"/>
</dbReference>
<feature type="compositionally biased region" description="Basic and acidic residues" evidence="1">
    <location>
        <begin position="24"/>
        <end position="36"/>
    </location>
</feature>
<name>A0A9J6ASZ3_SOLCO</name>
<keyword evidence="3" id="KW-1185">Reference proteome</keyword>
<dbReference type="GO" id="GO:0007623">
    <property type="term" value="P:circadian rhythm"/>
    <property type="evidence" value="ECO:0007669"/>
    <property type="project" value="InterPro"/>
</dbReference>
<accession>A0A9J6ASZ3</accession>
<gene>
    <name evidence="2" type="ORF">H5410_012898</name>
</gene>
<organism evidence="2 3">
    <name type="scientific">Solanum commersonii</name>
    <name type="common">Commerson's wild potato</name>
    <name type="synonym">Commerson's nightshade</name>
    <dbReference type="NCBI Taxonomy" id="4109"/>
    <lineage>
        <taxon>Eukaryota</taxon>
        <taxon>Viridiplantae</taxon>
        <taxon>Streptophyta</taxon>
        <taxon>Embryophyta</taxon>
        <taxon>Tracheophyta</taxon>
        <taxon>Spermatophyta</taxon>
        <taxon>Magnoliopsida</taxon>
        <taxon>eudicotyledons</taxon>
        <taxon>Gunneridae</taxon>
        <taxon>Pentapetalae</taxon>
        <taxon>asterids</taxon>
        <taxon>lamiids</taxon>
        <taxon>Solanales</taxon>
        <taxon>Solanaceae</taxon>
        <taxon>Solanoideae</taxon>
        <taxon>Solaneae</taxon>
        <taxon>Solanum</taxon>
    </lineage>
</organism>
<comment type="caution">
    <text evidence="2">The sequence shown here is derived from an EMBL/GenBank/DDBJ whole genome shotgun (WGS) entry which is preliminary data.</text>
</comment>
<dbReference type="AlphaFoldDB" id="A0A9J6ASZ3"/>
<feature type="region of interest" description="Disordered" evidence="1">
    <location>
        <begin position="22"/>
        <end position="43"/>
    </location>
</feature>
<feature type="compositionally biased region" description="Polar residues" evidence="1">
    <location>
        <begin position="405"/>
        <end position="423"/>
    </location>
</feature>